<dbReference type="InterPro" id="IPR006091">
    <property type="entry name" value="Acyl-CoA_Oxase/DH_mid-dom"/>
</dbReference>
<evidence type="ECO:0000259" key="8">
    <source>
        <dbReference type="Pfam" id="PF02771"/>
    </source>
</evidence>
<keyword evidence="10" id="KW-1185">Reference proteome</keyword>
<dbReference type="Pfam" id="PF02771">
    <property type="entry name" value="Acyl-CoA_dh_N"/>
    <property type="match status" value="1"/>
</dbReference>
<feature type="domain" description="Acyl-CoA dehydrogenase/oxidase N-terminal" evidence="8">
    <location>
        <begin position="10"/>
        <end position="121"/>
    </location>
</feature>
<feature type="domain" description="Acyl-CoA oxidase/dehydrogenase middle" evidence="7">
    <location>
        <begin position="125"/>
        <end position="221"/>
    </location>
</feature>
<protein>
    <submittedName>
        <fullName evidence="9">Acyl-CoA dehydrogenase</fullName>
    </submittedName>
</protein>
<keyword evidence="4 5" id="KW-0274">FAD</keyword>
<dbReference type="EMBL" id="JAAXLS010000015">
    <property type="protein sequence ID" value="NKQ55542.1"/>
    <property type="molecule type" value="Genomic_DNA"/>
</dbReference>
<evidence type="ECO:0000259" key="7">
    <source>
        <dbReference type="Pfam" id="PF02770"/>
    </source>
</evidence>
<dbReference type="Gene3D" id="2.40.110.10">
    <property type="entry name" value="Butyryl-CoA Dehydrogenase, subunit A, domain 2"/>
    <property type="match status" value="1"/>
</dbReference>
<dbReference type="Gene3D" id="1.10.540.10">
    <property type="entry name" value="Acyl-CoA dehydrogenase/oxidase, N-terminal domain"/>
    <property type="match status" value="1"/>
</dbReference>
<dbReference type="InterPro" id="IPR046373">
    <property type="entry name" value="Acyl-CoA_Oxase/DH_mid-dom_sf"/>
</dbReference>
<name>A0ABX1J6Y2_9PSEU</name>
<evidence type="ECO:0000256" key="2">
    <source>
        <dbReference type="ARBA" id="ARBA00009347"/>
    </source>
</evidence>
<dbReference type="PANTHER" id="PTHR43884">
    <property type="entry name" value="ACYL-COA DEHYDROGENASE"/>
    <property type="match status" value="1"/>
</dbReference>
<proteinExistence type="inferred from homology"/>
<evidence type="ECO:0000313" key="9">
    <source>
        <dbReference type="EMBL" id="NKQ55542.1"/>
    </source>
</evidence>
<dbReference type="SUPFAM" id="SSF47203">
    <property type="entry name" value="Acyl-CoA dehydrogenase C-terminal domain-like"/>
    <property type="match status" value="1"/>
</dbReference>
<dbReference type="InterPro" id="IPR009075">
    <property type="entry name" value="AcylCo_DH/oxidase_C"/>
</dbReference>
<keyword evidence="5" id="KW-0560">Oxidoreductase</keyword>
<comment type="caution">
    <text evidence="9">The sequence shown here is derived from an EMBL/GenBank/DDBJ whole genome shotgun (WGS) entry which is preliminary data.</text>
</comment>
<evidence type="ECO:0000256" key="5">
    <source>
        <dbReference type="RuleBase" id="RU362125"/>
    </source>
</evidence>
<dbReference type="Pfam" id="PF00441">
    <property type="entry name" value="Acyl-CoA_dh_1"/>
    <property type="match status" value="1"/>
</dbReference>
<dbReference type="SUPFAM" id="SSF56645">
    <property type="entry name" value="Acyl-CoA dehydrogenase NM domain-like"/>
    <property type="match status" value="1"/>
</dbReference>
<dbReference type="PANTHER" id="PTHR43884:SF12">
    <property type="entry name" value="ISOVALERYL-COA DEHYDROGENASE, MITOCHONDRIAL-RELATED"/>
    <property type="match status" value="1"/>
</dbReference>
<dbReference type="Pfam" id="PF02770">
    <property type="entry name" value="Acyl-CoA_dh_M"/>
    <property type="match status" value="1"/>
</dbReference>
<dbReference type="InterPro" id="IPR006089">
    <property type="entry name" value="Acyl-CoA_DH_CS"/>
</dbReference>
<feature type="domain" description="Acyl-CoA dehydrogenase/oxidase C-terminal" evidence="6">
    <location>
        <begin position="236"/>
        <end position="381"/>
    </location>
</feature>
<dbReference type="Gene3D" id="1.20.140.10">
    <property type="entry name" value="Butyryl-CoA Dehydrogenase, subunit A, domain 3"/>
    <property type="match status" value="1"/>
</dbReference>
<evidence type="ECO:0000313" key="10">
    <source>
        <dbReference type="Proteomes" id="UP000715441"/>
    </source>
</evidence>
<dbReference type="InterPro" id="IPR013786">
    <property type="entry name" value="AcylCoA_DH/ox_N"/>
</dbReference>
<dbReference type="PIRSF" id="PIRSF016578">
    <property type="entry name" value="HsaA"/>
    <property type="match status" value="1"/>
</dbReference>
<dbReference type="Proteomes" id="UP000715441">
    <property type="component" value="Unassembled WGS sequence"/>
</dbReference>
<reference evidence="9 10" key="1">
    <citation type="submission" date="2020-04" db="EMBL/GenBank/DDBJ databases">
        <title>Novel species.</title>
        <authorList>
            <person name="Teo W.F.A."/>
            <person name="Lipun K."/>
            <person name="Srisuk N."/>
            <person name="Duangmal K."/>
        </authorList>
    </citation>
    <scope>NUCLEOTIDE SEQUENCE [LARGE SCALE GENOMIC DNA]</scope>
    <source>
        <strain evidence="9 10">K13G38</strain>
    </source>
</reference>
<evidence type="ECO:0000256" key="3">
    <source>
        <dbReference type="ARBA" id="ARBA00022630"/>
    </source>
</evidence>
<evidence type="ECO:0000256" key="4">
    <source>
        <dbReference type="ARBA" id="ARBA00022827"/>
    </source>
</evidence>
<keyword evidence="3 5" id="KW-0285">Flavoprotein</keyword>
<dbReference type="InterPro" id="IPR036250">
    <property type="entry name" value="AcylCo_DH-like_C"/>
</dbReference>
<evidence type="ECO:0000259" key="6">
    <source>
        <dbReference type="Pfam" id="PF00441"/>
    </source>
</evidence>
<dbReference type="InterPro" id="IPR009100">
    <property type="entry name" value="AcylCoA_DH/oxidase_NM_dom_sf"/>
</dbReference>
<comment type="similarity">
    <text evidence="2 5">Belongs to the acyl-CoA dehydrogenase family.</text>
</comment>
<comment type="cofactor">
    <cofactor evidence="1 5">
        <name>FAD</name>
        <dbReference type="ChEBI" id="CHEBI:57692"/>
    </cofactor>
</comment>
<evidence type="ECO:0000256" key="1">
    <source>
        <dbReference type="ARBA" id="ARBA00001974"/>
    </source>
</evidence>
<organism evidence="9 10">
    <name type="scientific">Amycolatopsis acididurans</name>
    <dbReference type="NCBI Taxonomy" id="2724524"/>
    <lineage>
        <taxon>Bacteria</taxon>
        <taxon>Bacillati</taxon>
        <taxon>Actinomycetota</taxon>
        <taxon>Actinomycetes</taxon>
        <taxon>Pseudonocardiales</taxon>
        <taxon>Pseudonocardiaceae</taxon>
        <taxon>Amycolatopsis</taxon>
    </lineage>
</organism>
<accession>A0ABX1J6Y2</accession>
<sequence>MAMSEQVGNEDFAEILAQVRRFVRDDVVPRENEIMAADRMPDDLRAAAADMGLFGYAIPQQWGGLGLNLRQDAELAMEFGYTTLALRSMFGTNNGIAGQVLVNFGTDEQRKLWLERIASGEVVASFALTEPGAGSNPAELRTRARRDGEDWVLDGQKRFITNAPVADLFIAFARTREPAGKDPGIAVFLIPADAPGVSVGPKDAKMGQEGAWTADVHFDSVRVPAAALVGGSEEVGYRAAMTSLARGRVHIAALAVGSAQRALDESVAYAAANTQGGVPIGDHQLVQAMLADQYTGVAAGRALVRDAAAAYDSGADRRIAPSAAKLYCTEMAGRVADLAVQVHGGTGYMREVPVERVYRDVRLLRLYEGTSEIQRLIIGGSLIRAEKKD</sequence>
<gene>
    <name evidence="9" type="ORF">HFP15_21905</name>
</gene>
<dbReference type="PROSITE" id="PS00073">
    <property type="entry name" value="ACYL_COA_DH_2"/>
    <property type="match status" value="1"/>
</dbReference>
<dbReference type="InterPro" id="IPR037069">
    <property type="entry name" value="AcylCoA_DH/ox_N_sf"/>
</dbReference>